<protein>
    <submittedName>
        <fullName evidence="5">Flavodoxin family protein</fullName>
    </submittedName>
</protein>
<feature type="domain" description="Flavodoxin-like" evidence="4">
    <location>
        <begin position="3"/>
        <end position="148"/>
    </location>
</feature>
<evidence type="ECO:0000256" key="3">
    <source>
        <dbReference type="ARBA" id="ARBA00022643"/>
    </source>
</evidence>
<keyword evidence="3" id="KW-0288">FMN</keyword>
<sequence>MSVAVVYHSGYGHTDKQAHAVAEGANAVLVKIDENGELTEEQWKQLDEAGAIVFGSPTYMGMVSWQFKKFADASSKRWFNMDWKDKFAAGFTNSASMNGDKGMTISYLITLAMQHGMVWIGTGVLPANTKDAQRNDINYLGGFSGVLAQSPADASPDEAPCAGDLETAKQFGQRVASFVK</sequence>
<dbReference type="PROSITE" id="PS00201">
    <property type="entry name" value="FLAVODOXIN"/>
    <property type="match status" value="1"/>
</dbReference>
<dbReference type="Proteomes" id="UP000262832">
    <property type="component" value="Chromosome II"/>
</dbReference>
<keyword evidence="2" id="KW-0285">Flavoprotein</keyword>
<proteinExistence type="predicted"/>
<dbReference type="InterPro" id="IPR008254">
    <property type="entry name" value="Flavodoxin/NO_synth"/>
</dbReference>
<dbReference type="InterPro" id="IPR029039">
    <property type="entry name" value="Flavoprotein-like_sf"/>
</dbReference>
<reference evidence="5 6" key="1">
    <citation type="submission" date="2018-08" db="EMBL/GenBank/DDBJ databases">
        <title>Genomic taxonomy of the Vibrionaceae family.</title>
        <authorList>
            <person name="Gomez-Gil B."/>
            <person name="Tanaka M."/>
            <person name="Sawabe T."/>
            <person name="Enciso-Ibarra K."/>
        </authorList>
    </citation>
    <scope>NUCLEOTIDE SEQUENCE [LARGE SCALE GENOMIC DNA]</scope>
    <source>
        <strain evidence="5 6">CAIM 1831</strain>
    </source>
</reference>
<dbReference type="EMBL" id="CP032094">
    <property type="protein sequence ID" value="AXY02832.1"/>
    <property type="molecule type" value="Genomic_DNA"/>
</dbReference>
<dbReference type="PANTHER" id="PTHR30546:SF23">
    <property type="entry name" value="FLAVOPROTEIN-LIKE PROTEIN YCP4-RELATED"/>
    <property type="match status" value="1"/>
</dbReference>
<dbReference type="Pfam" id="PF03358">
    <property type="entry name" value="FMN_red"/>
    <property type="match status" value="1"/>
</dbReference>
<keyword evidence="6" id="KW-1185">Reference proteome</keyword>
<dbReference type="SUPFAM" id="SSF52218">
    <property type="entry name" value="Flavoproteins"/>
    <property type="match status" value="1"/>
</dbReference>
<dbReference type="PANTHER" id="PTHR30546">
    <property type="entry name" value="FLAVODOXIN-RELATED PROTEIN WRBA-RELATED"/>
    <property type="match status" value="1"/>
</dbReference>
<evidence type="ECO:0000256" key="2">
    <source>
        <dbReference type="ARBA" id="ARBA00022630"/>
    </source>
</evidence>
<gene>
    <name evidence="5" type="ORF">D1115_17710</name>
</gene>
<dbReference type="InterPro" id="IPR005025">
    <property type="entry name" value="FMN_Rdtase-like_dom"/>
</dbReference>
<dbReference type="RefSeq" id="WP_128812742.1">
    <property type="nucleotide sequence ID" value="NZ_AP019850.1"/>
</dbReference>
<dbReference type="PROSITE" id="PS50902">
    <property type="entry name" value="FLAVODOXIN_LIKE"/>
    <property type="match status" value="1"/>
</dbReference>
<evidence type="ECO:0000313" key="6">
    <source>
        <dbReference type="Proteomes" id="UP000262832"/>
    </source>
</evidence>
<comment type="cofactor">
    <cofactor evidence="1">
        <name>FMN</name>
        <dbReference type="ChEBI" id="CHEBI:58210"/>
    </cofactor>
</comment>
<evidence type="ECO:0000256" key="1">
    <source>
        <dbReference type="ARBA" id="ARBA00001917"/>
    </source>
</evidence>
<dbReference type="InterPro" id="IPR001226">
    <property type="entry name" value="Flavodoxin_CS"/>
</dbReference>
<dbReference type="Gene3D" id="3.40.50.360">
    <property type="match status" value="1"/>
</dbReference>
<accession>A0ABN5PI46</accession>
<name>A0ABN5PI46_9VIBR</name>
<evidence type="ECO:0000313" key="5">
    <source>
        <dbReference type="EMBL" id="AXY02832.1"/>
    </source>
</evidence>
<organism evidence="5 6">
    <name type="scientific">Vibrio alfacsensis</name>
    <dbReference type="NCBI Taxonomy" id="1074311"/>
    <lineage>
        <taxon>Bacteria</taxon>
        <taxon>Pseudomonadati</taxon>
        <taxon>Pseudomonadota</taxon>
        <taxon>Gammaproteobacteria</taxon>
        <taxon>Vibrionales</taxon>
        <taxon>Vibrionaceae</taxon>
        <taxon>Vibrio</taxon>
    </lineage>
</organism>
<evidence type="ECO:0000259" key="4">
    <source>
        <dbReference type="PROSITE" id="PS50902"/>
    </source>
</evidence>